<dbReference type="Proteomes" id="UP000290682">
    <property type="component" value="Unassembled WGS sequence"/>
</dbReference>
<comment type="caution">
    <text evidence="14">The sequence shown here is derived from an EMBL/GenBank/DDBJ whole genome shotgun (WGS) entry which is preliminary data.</text>
</comment>
<keyword evidence="6 11" id="KW-0031">Aminopeptidase</keyword>
<dbReference type="PRINTS" id="PR00793">
    <property type="entry name" value="PROAMNOPTASE"/>
</dbReference>
<evidence type="ECO:0000256" key="11">
    <source>
        <dbReference type="PIRNR" id="PIRNR006431"/>
    </source>
</evidence>
<reference evidence="14 15" key="1">
    <citation type="submission" date="2018-10" db="EMBL/GenBank/DDBJ databases">
        <title>Draft genome of Fastidiocella sp. strain 375T, a bacterium isolated from a karstic cave dripping water.</title>
        <authorList>
            <person name="Coelho C."/>
            <person name="Verissimo A."/>
            <person name="Tiago I."/>
        </authorList>
    </citation>
    <scope>NUCLEOTIDE SEQUENCE [LARGE SCALE GENOMIC DNA]</scope>
    <source>
        <strain evidence="14 15">CAVE-375</strain>
    </source>
</reference>
<evidence type="ECO:0000256" key="3">
    <source>
        <dbReference type="ARBA" id="ARBA00010088"/>
    </source>
</evidence>
<dbReference type="InterPro" id="IPR000073">
    <property type="entry name" value="AB_hydrolase_1"/>
</dbReference>
<evidence type="ECO:0000259" key="13">
    <source>
        <dbReference type="Pfam" id="PF00561"/>
    </source>
</evidence>
<evidence type="ECO:0000313" key="14">
    <source>
        <dbReference type="EMBL" id="RXZ43963.1"/>
    </source>
</evidence>
<evidence type="ECO:0000313" key="15">
    <source>
        <dbReference type="Proteomes" id="UP000290682"/>
    </source>
</evidence>
<evidence type="ECO:0000256" key="7">
    <source>
        <dbReference type="ARBA" id="ARBA00022490"/>
    </source>
</evidence>
<protein>
    <recommendedName>
        <fullName evidence="5 11">Proline iminopeptidase</fullName>
        <shortName evidence="11">PIP</shortName>
        <ecNumber evidence="4 11">3.4.11.5</ecNumber>
    </recommendedName>
    <alternativeName>
        <fullName evidence="10 11">Prolyl aminopeptidase</fullName>
    </alternativeName>
</protein>
<evidence type="ECO:0000256" key="8">
    <source>
        <dbReference type="ARBA" id="ARBA00022670"/>
    </source>
</evidence>
<dbReference type="SUPFAM" id="SSF53474">
    <property type="entry name" value="alpha/beta-Hydrolases"/>
    <property type="match status" value="1"/>
</dbReference>
<comment type="similarity">
    <text evidence="3 11 12">Belongs to the peptidase S33 family.</text>
</comment>
<dbReference type="GO" id="GO:0004177">
    <property type="term" value="F:aminopeptidase activity"/>
    <property type="evidence" value="ECO:0007669"/>
    <property type="project" value="UniProtKB-KW"/>
</dbReference>
<sequence length="311" mass="34122">MMTLFPPIKPFADGLIDVGDGHRLYWEQVGRADGTTVLFLHGGPGAGCSERHRQLFDPAHYRAVLFDQRGAGRSLPFGELSANSTPHLIADIEALREHLKIERWLVVGGSWGSTLALAYAQTHPERVIGLILRGVFLGRDSEVDWFMHRMGDFQPEAREAFLSIIPEAERGDLLSAYYARLTDPDRDVRVAAARAWAGFEDACATLLPQPASQGADAVAYSIARLEAHYFVNRLFLADAPLLDNMAKIAHLPAVVVQGRYDLVCPPVSAWELAQAWPKAELVVVPDAGHSLWEPGILDATLAALERCKALA</sequence>
<keyword evidence="9 11" id="KW-0378">Hydrolase</keyword>
<evidence type="ECO:0000256" key="10">
    <source>
        <dbReference type="ARBA" id="ARBA00029605"/>
    </source>
</evidence>
<evidence type="ECO:0000256" key="6">
    <source>
        <dbReference type="ARBA" id="ARBA00022438"/>
    </source>
</evidence>
<feature type="domain" description="AB hydrolase-1" evidence="13">
    <location>
        <begin position="36"/>
        <end position="291"/>
    </location>
</feature>
<evidence type="ECO:0000256" key="1">
    <source>
        <dbReference type="ARBA" id="ARBA00001585"/>
    </source>
</evidence>
<dbReference type="InterPro" id="IPR029058">
    <property type="entry name" value="AB_hydrolase_fold"/>
</dbReference>
<gene>
    <name evidence="14" type="primary">pip</name>
    <name evidence="14" type="ORF">EBB06_07275</name>
</gene>
<dbReference type="PANTHER" id="PTHR43722:SF1">
    <property type="entry name" value="PROLINE IMINOPEPTIDASE"/>
    <property type="match status" value="1"/>
</dbReference>
<organism evidence="14 15">
    <name type="scientific">Crenobacter cavernae</name>
    <dbReference type="NCBI Taxonomy" id="2290923"/>
    <lineage>
        <taxon>Bacteria</taxon>
        <taxon>Pseudomonadati</taxon>
        <taxon>Pseudomonadota</taxon>
        <taxon>Betaproteobacteria</taxon>
        <taxon>Neisseriales</taxon>
        <taxon>Neisseriaceae</taxon>
        <taxon>Crenobacter</taxon>
    </lineage>
</organism>
<evidence type="ECO:0000256" key="4">
    <source>
        <dbReference type="ARBA" id="ARBA00012568"/>
    </source>
</evidence>
<dbReference type="PANTHER" id="PTHR43722">
    <property type="entry name" value="PROLINE IMINOPEPTIDASE"/>
    <property type="match status" value="1"/>
</dbReference>
<dbReference type="EMBL" id="REGR01000005">
    <property type="protein sequence ID" value="RXZ43963.1"/>
    <property type="molecule type" value="Genomic_DNA"/>
</dbReference>
<keyword evidence="7 11" id="KW-0963">Cytoplasm</keyword>
<comment type="subcellular location">
    <subcellularLocation>
        <location evidence="2 11">Cytoplasm</location>
    </subcellularLocation>
</comment>
<dbReference type="Pfam" id="PF00561">
    <property type="entry name" value="Abhydrolase_1"/>
    <property type="match status" value="1"/>
</dbReference>
<dbReference type="PRINTS" id="PR00111">
    <property type="entry name" value="ABHYDROLASE"/>
</dbReference>
<keyword evidence="15" id="KW-1185">Reference proteome</keyword>
<dbReference type="Gene3D" id="3.40.50.1820">
    <property type="entry name" value="alpha/beta hydrolase"/>
    <property type="match status" value="1"/>
</dbReference>
<evidence type="ECO:0000256" key="12">
    <source>
        <dbReference type="RuleBase" id="RU003421"/>
    </source>
</evidence>
<proteinExistence type="inferred from homology"/>
<evidence type="ECO:0000256" key="5">
    <source>
        <dbReference type="ARBA" id="ARBA00021843"/>
    </source>
</evidence>
<dbReference type="NCBIfam" id="TIGR01249">
    <property type="entry name" value="pro_imino_pep_1"/>
    <property type="match status" value="1"/>
</dbReference>
<evidence type="ECO:0000256" key="2">
    <source>
        <dbReference type="ARBA" id="ARBA00004496"/>
    </source>
</evidence>
<dbReference type="PIRSF" id="PIRSF006431">
    <property type="entry name" value="Pept_S33"/>
    <property type="match status" value="1"/>
</dbReference>
<accession>A0ABY0FCU0</accession>
<dbReference type="InterPro" id="IPR002410">
    <property type="entry name" value="Peptidase_S33"/>
</dbReference>
<dbReference type="EC" id="3.4.11.5" evidence="4 11"/>
<keyword evidence="8 11" id="KW-0645">Protease</keyword>
<evidence type="ECO:0000256" key="9">
    <source>
        <dbReference type="ARBA" id="ARBA00022801"/>
    </source>
</evidence>
<dbReference type="InterPro" id="IPR005944">
    <property type="entry name" value="Pro_iminopeptidase"/>
</dbReference>
<name>A0ABY0FCU0_9NEIS</name>
<comment type="catalytic activity">
    <reaction evidence="1 11 12">
        <text>Release of N-terminal proline from a peptide.</text>
        <dbReference type="EC" id="3.4.11.5"/>
    </reaction>
</comment>